<evidence type="ECO:0000313" key="14">
    <source>
        <dbReference type="WBParaSite" id="DME_0000095001-mRNA-1"/>
    </source>
</evidence>
<accession>A0A158Q2W4</accession>
<dbReference type="Proteomes" id="UP000274756">
    <property type="component" value="Unassembled WGS sequence"/>
</dbReference>
<keyword evidence="3" id="KW-0808">Transferase</keyword>
<dbReference type="EMBL" id="UYYG01001152">
    <property type="protein sequence ID" value="VDN55337.1"/>
    <property type="molecule type" value="Genomic_DNA"/>
</dbReference>
<evidence type="ECO:0000313" key="12">
    <source>
        <dbReference type="Proteomes" id="UP000038040"/>
    </source>
</evidence>
<dbReference type="FunFam" id="2.170.270.10:FF:000001">
    <property type="entry name" value="Putative histone-lysine N-methyltransferase EZH2"/>
    <property type="match status" value="1"/>
</dbReference>
<proteinExistence type="predicted"/>
<feature type="compositionally biased region" description="Basic residues" evidence="8">
    <location>
        <begin position="1"/>
        <end position="10"/>
    </location>
</feature>
<dbReference type="InterPro" id="IPR046341">
    <property type="entry name" value="SET_dom_sf"/>
</dbReference>
<evidence type="ECO:0000256" key="4">
    <source>
        <dbReference type="ARBA" id="ARBA00022691"/>
    </source>
</evidence>
<dbReference type="InterPro" id="IPR026489">
    <property type="entry name" value="CXC_dom"/>
</dbReference>
<dbReference type="PANTHER" id="PTHR45747:SF4">
    <property type="entry name" value="HISTONE-LYSINE N-METHYLTRANSFERASE E(Z)"/>
    <property type="match status" value="1"/>
</dbReference>
<evidence type="ECO:0000256" key="3">
    <source>
        <dbReference type="ARBA" id="ARBA00022679"/>
    </source>
</evidence>
<dbReference type="InterPro" id="IPR048358">
    <property type="entry name" value="EZH1/2_MCSS"/>
</dbReference>
<dbReference type="GO" id="GO:0003682">
    <property type="term" value="F:chromatin binding"/>
    <property type="evidence" value="ECO:0007669"/>
    <property type="project" value="TreeGrafter"/>
</dbReference>
<dbReference type="Proteomes" id="UP000038040">
    <property type="component" value="Unplaced"/>
</dbReference>
<dbReference type="PROSITE" id="PS50280">
    <property type="entry name" value="SET"/>
    <property type="match status" value="1"/>
</dbReference>
<gene>
    <name evidence="11" type="ORF">DME_LOCUS5310</name>
</gene>
<dbReference type="PANTHER" id="PTHR45747">
    <property type="entry name" value="HISTONE-LYSINE N-METHYLTRANSFERASE E(Z)"/>
    <property type="match status" value="1"/>
</dbReference>
<dbReference type="STRING" id="318479.A0A158Q2W4"/>
<evidence type="ECO:0000256" key="2">
    <source>
        <dbReference type="ARBA" id="ARBA00022603"/>
    </source>
</evidence>
<evidence type="ECO:0000256" key="6">
    <source>
        <dbReference type="ARBA" id="ARBA00023163"/>
    </source>
</evidence>
<dbReference type="Pfam" id="PF18264">
    <property type="entry name" value="preSET_CXC"/>
    <property type="match status" value="1"/>
</dbReference>
<protein>
    <recommendedName>
        <fullName evidence="1">[histone H3]-lysine(27) N-trimethyltransferase</fullName>
        <ecNumber evidence="1">2.1.1.356</ecNumber>
    </recommendedName>
</protein>
<feature type="region of interest" description="Disordered" evidence="8">
    <location>
        <begin position="1"/>
        <end position="20"/>
    </location>
</feature>
<organism evidence="12 14">
    <name type="scientific">Dracunculus medinensis</name>
    <name type="common">Guinea worm</name>
    <dbReference type="NCBI Taxonomy" id="318479"/>
    <lineage>
        <taxon>Eukaryota</taxon>
        <taxon>Metazoa</taxon>
        <taxon>Ecdysozoa</taxon>
        <taxon>Nematoda</taxon>
        <taxon>Chromadorea</taxon>
        <taxon>Rhabditida</taxon>
        <taxon>Spirurina</taxon>
        <taxon>Dracunculoidea</taxon>
        <taxon>Dracunculidae</taxon>
        <taxon>Dracunculus</taxon>
    </lineage>
</organism>
<reference evidence="11 13" key="2">
    <citation type="submission" date="2018-11" db="EMBL/GenBank/DDBJ databases">
        <authorList>
            <consortium name="Pathogen Informatics"/>
        </authorList>
    </citation>
    <scope>NUCLEOTIDE SEQUENCE [LARGE SCALE GENOMIC DNA]</scope>
</reference>
<dbReference type="InterPro" id="IPR041355">
    <property type="entry name" value="Pre-SET_CXC"/>
</dbReference>
<dbReference type="GO" id="GO:0005634">
    <property type="term" value="C:nucleus"/>
    <property type="evidence" value="ECO:0007669"/>
    <property type="project" value="TreeGrafter"/>
</dbReference>
<dbReference type="CDD" id="cd10519">
    <property type="entry name" value="SET_EZH"/>
    <property type="match status" value="1"/>
</dbReference>
<evidence type="ECO:0000313" key="11">
    <source>
        <dbReference type="EMBL" id="VDN55337.1"/>
    </source>
</evidence>
<keyword evidence="2" id="KW-0489">Methyltransferase</keyword>
<evidence type="ECO:0000256" key="7">
    <source>
        <dbReference type="ARBA" id="ARBA00048568"/>
    </source>
</evidence>
<keyword evidence="4" id="KW-0949">S-adenosyl-L-methionine</keyword>
<dbReference type="Gene3D" id="2.170.270.10">
    <property type="entry name" value="SET domain"/>
    <property type="match status" value="1"/>
</dbReference>
<dbReference type="GO" id="GO:0032259">
    <property type="term" value="P:methylation"/>
    <property type="evidence" value="ECO:0007669"/>
    <property type="project" value="UniProtKB-KW"/>
</dbReference>
<evidence type="ECO:0000256" key="1">
    <source>
        <dbReference type="ARBA" id="ARBA00012186"/>
    </source>
</evidence>
<feature type="domain" description="CXC" evidence="10">
    <location>
        <begin position="413"/>
        <end position="518"/>
    </location>
</feature>
<dbReference type="GO" id="GO:0140951">
    <property type="term" value="F:histone H3K27 trimethyltransferase activity"/>
    <property type="evidence" value="ECO:0007669"/>
    <property type="project" value="UniProtKB-EC"/>
</dbReference>
<dbReference type="AlphaFoldDB" id="A0A158Q2W4"/>
<evidence type="ECO:0000256" key="5">
    <source>
        <dbReference type="ARBA" id="ARBA00023015"/>
    </source>
</evidence>
<keyword evidence="5" id="KW-0805">Transcription regulation</keyword>
<dbReference type="GO" id="GO:0031507">
    <property type="term" value="P:heterochromatin formation"/>
    <property type="evidence" value="ECO:0007669"/>
    <property type="project" value="TreeGrafter"/>
</dbReference>
<dbReference type="WBParaSite" id="DME_0000095001-mRNA-1">
    <property type="protein sequence ID" value="DME_0000095001-mRNA-1"/>
    <property type="gene ID" value="DME_0000095001"/>
</dbReference>
<dbReference type="PROSITE" id="PS51633">
    <property type="entry name" value="CXC"/>
    <property type="match status" value="1"/>
</dbReference>
<dbReference type="EC" id="2.1.1.356" evidence="1"/>
<dbReference type="Pfam" id="PF00856">
    <property type="entry name" value="SET"/>
    <property type="match status" value="1"/>
</dbReference>
<feature type="domain" description="SET" evidence="9">
    <location>
        <begin position="525"/>
        <end position="640"/>
    </location>
</feature>
<dbReference type="OrthoDB" id="6141102at2759"/>
<evidence type="ECO:0000256" key="8">
    <source>
        <dbReference type="SAM" id="MobiDB-lite"/>
    </source>
</evidence>
<evidence type="ECO:0000259" key="9">
    <source>
        <dbReference type="PROSITE" id="PS50280"/>
    </source>
</evidence>
<sequence>MNARSSRKRTSNIDAHNSRITKRRTVRNDLNVFNGDIDSESRSSDGFHIEKKSIPKELLDDVLAIYAEIRTGYRKLIKTEGLVKSKIRPLNLKPPHEQPTIFSIRSVTNAVLQTCPTKCLEHVMATPRMQYWTLTESNIMCEDERTLSHIPFLGDNEDDAGFCEELLKTFEEGIHGTREGCGEFINDFMLYHLLKRLMKKRSEDPDMIYRAVYERFPNKASVEHLPFLYADLRRKYSFEDTKGEELLTEDYMDARALHSFQLLLCNRCFTYDCLLHGVNSGESESHRQRSTTNVEACGPSCFKHSVKEMEEARRRATVSPSAKTVDAILNVKTESDTWSPRQETMFAVLRRTFKNDFCKIAEMMNVAIPGSIPKTCKELYAYSFRTAPISPRADTSPNSPKKKRTTRDQHRTFRAVKWSKTEGKVGNTHVYEPCSHSGLCTIENECSCVRVDNLCTKFCRCGDQCRYRFPGCRCAPGLCRTKQCQCFYANWECDPDTCKSCKCDVLDDPTVVTCKNVAMQRGLQKKLVIAPSQVAGWGCFTEEDIEKNDFISEYCGEVISHDESERRGKIYDKLKCSYLFGLNDEMVVDATRKGNVIRFANHSKDPNCMAKVFMVNGDHRIGIFAKRPISTGEELFFDYSYNSYQQVKFVSKERPKPS</sequence>
<dbReference type="SUPFAM" id="SSF82199">
    <property type="entry name" value="SET domain"/>
    <property type="match status" value="1"/>
</dbReference>
<dbReference type="InterPro" id="IPR045318">
    <property type="entry name" value="EZH1/2-like"/>
</dbReference>
<dbReference type="Pfam" id="PF21358">
    <property type="entry name" value="Ezh2_MCSS"/>
    <property type="match status" value="1"/>
</dbReference>
<evidence type="ECO:0000259" key="10">
    <source>
        <dbReference type="PROSITE" id="PS51633"/>
    </source>
</evidence>
<name>A0A158Q2W4_DRAME</name>
<dbReference type="SMART" id="SM00317">
    <property type="entry name" value="SET"/>
    <property type="match status" value="1"/>
</dbReference>
<dbReference type="InterPro" id="IPR001214">
    <property type="entry name" value="SET_dom"/>
</dbReference>
<evidence type="ECO:0000313" key="13">
    <source>
        <dbReference type="Proteomes" id="UP000274756"/>
    </source>
</evidence>
<keyword evidence="6" id="KW-0804">Transcription</keyword>
<keyword evidence="13" id="KW-1185">Reference proteome</keyword>
<reference evidence="14" key="1">
    <citation type="submission" date="2016-04" db="UniProtKB">
        <authorList>
            <consortium name="WormBaseParasite"/>
        </authorList>
    </citation>
    <scope>IDENTIFICATION</scope>
</reference>
<comment type="catalytic activity">
    <reaction evidence="7">
        <text>L-lysyl(27)-[histone H3] + 3 S-adenosyl-L-methionine = N(6),N(6),N(6)-trimethyl-L-lysyl(27)-[histone H3] + 3 S-adenosyl-L-homocysteine + 3 H(+)</text>
        <dbReference type="Rhea" id="RHEA:60292"/>
        <dbReference type="Rhea" id="RHEA-COMP:15535"/>
        <dbReference type="Rhea" id="RHEA-COMP:15548"/>
        <dbReference type="ChEBI" id="CHEBI:15378"/>
        <dbReference type="ChEBI" id="CHEBI:29969"/>
        <dbReference type="ChEBI" id="CHEBI:57856"/>
        <dbReference type="ChEBI" id="CHEBI:59789"/>
        <dbReference type="ChEBI" id="CHEBI:61961"/>
        <dbReference type="EC" id="2.1.1.356"/>
    </reaction>
</comment>
<feature type="region of interest" description="Disordered" evidence="8">
    <location>
        <begin position="391"/>
        <end position="411"/>
    </location>
</feature>